<sequence length="114" mass="12186">MAPAAAWFILGRGKNQLECLGFDDAAHVAKRPSPLAVNGRVDDDALSGMKAGDAFSSNSVKHVSVWLTCTVPLQIAVDGTATHGRLLAAWTLKGKRKERKNCGQGLELKIACRE</sequence>
<dbReference type="VEuPathDB" id="FungiDB:I7I51_00192"/>
<proteinExistence type="predicted"/>
<dbReference type="AlphaFoldDB" id="A0A8A1MBD1"/>
<gene>
    <name evidence="1" type="ORF">I7I51_00192</name>
</gene>
<name>A0A8A1MBD1_AJECA</name>
<dbReference type="EMBL" id="CP069114">
    <property type="protein sequence ID" value="QSS63135.1"/>
    <property type="molecule type" value="Genomic_DNA"/>
</dbReference>
<evidence type="ECO:0000313" key="2">
    <source>
        <dbReference type="Proteomes" id="UP000663671"/>
    </source>
</evidence>
<organism evidence="1 2">
    <name type="scientific">Ajellomyces capsulatus</name>
    <name type="common">Darling's disease fungus</name>
    <name type="synonym">Histoplasma capsulatum</name>
    <dbReference type="NCBI Taxonomy" id="5037"/>
    <lineage>
        <taxon>Eukaryota</taxon>
        <taxon>Fungi</taxon>
        <taxon>Dikarya</taxon>
        <taxon>Ascomycota</taxon>
        <taxon>Pezizomycotina</taxon>
        <taxon>Eurotiomycetes</taxon>
        <taxon>Eurotiomycetidae</taxon>
        <taxon>Onygenales</taxon>
        <taxon>Ajellomycetaceae</taxon>
        <taxon>Histoplasma</taxon>
    </lineage>
</organism>
<reference evidence="1" key="1">
    <citation type="submission" date="2021-01" db="EMBL/GenBank/DDBJ databases">
        <title>Chromosome-level genome assembly of a human fungal pathogen reveals clustering of transcriptionally co-regulated genes.</title>
        <authorList>
            <person name="Voorhies M."/>
            <person name="Cohen S."/>
            <person name="Shea T.P."/>
            <person name="Petrus S."/>
            <person name="Munoz J.F."/>
            <person name="Poplawski S."/>
            <person name="Goldman W.E."/>
            <person name="Michael T."/>
            <person name="Cuomo C.A."/>
            <person name="Sil A."/>
            <person name="Beyhan S."/>
        </authorList>
    </citation>
    <scope>NUCLEOTIDE SEQUENCE</scope>
    <source>
        <strain evidence="1">WU24</strain>
    </source>
</reference>
<protein>
    <submittedName>
        <fullName evidence="1">No significant blast hit, conidia-enriched transcript</fullName>
    </submittedName>
</protein>
<evidence type="ECO:0000313" key="1">
    <source>
        <dbReference type="EMBL" id="QSS63135.1"/>
    </source>
</evidence>
<dbReference type="Proteomes" id="UP000663671">
    <property type="component" value="Chromosome 1"/>
</dbReference>
<accession>A0A8A1MBD1</accession>